<dbReference type="PANTHER" id="PTHR47331">
    <property type="entry name" value="PHD-TYPE DOMAIN-CONTAINING PROTEIN"/>
    <property type="match status" value="1"/>
</dbReference>
<dbReference type="Proteomes" id="UP001174136">
    <property type="component" value="Unassembled WGS sequence"/>
</dbReference>
<keyword evidence="3" id="KW-1185">Reference proteome</keyword>
<dbReference type="EMBL" id="JAOPHQ010000005">
    <property type="protein sequence ID" value="KAK0156485.1"/>
    <property type="molecule type" value="Genomic_DNA"/>
</dbReference>
<dbReference type="Pfam" id="PF18701">
    <property type="entry name" value="DUF5641"/>
    <property type="match status" value="1"/>
</dbReference>
<sequence length="801" mass="90515">MDEQSNRSLVRSQFFDMFNDQSPSAPYTLRTCAGVKQSAGRRASGYEVESLDGTVRVPLPSLIECNDIPNNREEIPTPEVALHHAHLRSVAHLIPDIDQQAPIILLLGRDIIRVHKARKQVNGPHNLPYAQKLDLGWVIIGNVCLGHVHRPLTISTFHTNTIELQRPTLFDLCPNVFHVKERFNDTQALSEPPAAYSEDQPFCETDHLGCTVFRRTRDDNQVAPSIEDARFMEIMKEGLRKDSNNSWVVPLPFKSPRPRLPDNRPQALRHLMSLKRNFDKKPEMRDHFLAFMDNITTASNKQLDSQRFAKFSTSSLLLMTRLIHIACHFKTAHRENRACKGWHYCKAESTVEESEKASAVIIQAVQQEVYSQETKCIQKQEKMPKTSPLRNLDPFIDTHGLLRVGGRLHHSSLDQGEKTPLIIPGQHHIATLLIRHHHEQIHHQGRHFTEGAVRSAGLWIVGGKKRVSSIIHQCITCRRLRAPLSIQKMANLPADRLSTDPPFSSVGLDVFGPWNVSSRKTRGGFAQSKRWAVIFTCMSIRAVHIEVIESLDTSSFINALRRFLSVRGPVKHIRSDRGTNFIGACKELGIASNIGSTAVKTYLSDKGCTWSFNPPHASHCGGSWERMIGLARRILDAMFLQLKDKLTHEVLKSQRNARPLLPVSIDPDDSFILTPAALLTQKINIVPAPAGEFGVADLYKAQWRQVQHLSNTFWDRWRKQFLPTLQARKKWQSTQPNIQPGSVVLLKVPRNEWPLGLIAQAFPSKDGKVRQVEVKIIKPGGTSLFLRPVNEVVLLLPPEPQ</sequence>
<dbReference type="GO" id="GO:0003676">
    <property type="term" value="F:nucleic acid binding"/>
    <property type="evidence" value="ECO:0007669"/>
    <property type="project" value="InterPro"/>
</dbReference>
<dbReference type="InterPro" id="IPR012337">
    <property type="entry name" value="RNaseH-like_sf"/>
</dbReference>
<feature type="domain" description="Integrase catalytic" evidence="1">
    <location>
        <begin position="497"/>
        <end position="683"/>
    </location>
</feature>
<evidence type="ECO:0000313" key="2">
    <source>
        <dbReference type="EMBL" id="KAK0156485.1"/>
    </source>
</evidence>
<dbReference type="InterPro" id="IPR036397">
    <property type="entry name" value="RNaseH_sf"/>
</dbReference>
<protein>
    <recommendedName>
        <fullName evidence="1">Integrase catalytic domain-containing protein</fullName>
    </recommendedName>
</protein>
<name>A0AA47PC06_MERPO</name>
<accession>A0AA47PC06</accession>
<evidence type="ECO:0000259" key="1">
    <source>
        <dbReference type="PROSITE" id="PS50994"/>
    </source>
</evidence>
<proteinExistence type="predicted"/>
<reference evidence="2" key="1">
    <citation type="journal article" date="2023" name="Front. Mar. Sci.">
        <title>A new Merluccius polli reference genome to investigate the effects of global change in West African waters.</title>
        <authorList>
            <person name="Mateo J.L."/>
            <person name="Blanco-Fernandez C."/>
            <person name="Garcia-Vazquez E."/>
            <person name="Machado-Schiaffino G."/>
        </authorList>
    </citation>
    <scope>NUCLEOTIDE SEQUENCE</scope>
    <source>
        <strain evidence="2">C29</strain>
        <tissue evidence="2">Fin</tissue>
    </source>
</reference>
<evidence type="ECO:0000313" key="3">
    <source>
        <dbReference type="Proteomes" id="UP001174136"/>
    </source>
</evidence>
<dbReference type="InterPro" id="IPR001584">
    <property type="entry name" value="Integrase_cat-core"/>
</dbReference>
<dbReference type="PROSITE" id="PS50994">
    <property type="entry name" value="INTEGRASE"/>
    <property type="match status" value="1"/>
</dbReference>
<dbReference type="GO" id="GO:0015074">
    <property type="term" value="P:DNA integration"/>
    <property type="evidence" value="ECO:0007669"/>
    <property type="project" value="InterPro"/>
</dbReference>
<organism evidence="2 3">
    <name type="scientific">Merluccius polli</name>
    <name type="common">Benguela hake</name>
    <name type="synonym">Merluccius cadenati</name>
    <dbReference type="NCBI Taxonomy" id="89951"/>
    <lineage>
        <taxon>Eukaryota</taxon>
        <taxon>Metazoa</taxon>
        <taxon>Chordata</taxon>
        <taxon>Craniata</taxon>
        <taxon>Vertebrata</taxon>
        <taxon>Euteleostomi</taxon>
        <taxon>Actinopterygii</taxon>
        <taxon>Neopterygii</taxon>
        <taxon>Teleostei</taxon>
        <taxon>Neoteleostei</taxon>
        <taxon>Acanthomorphata</taxon>
        <taxon>Zeiogadaria</taxon>
        <taxon>Gadariae</taxon>
        <taxon>Gadiformes</taxon>
        <taxon>Gadoidei</taxon>
        <taxon>Merlucciidae</taxon>
        <taxon>Merluccius</taxon>
    </lineage>
</organism>
<comment type="caution">
    <text evidence="2">The sequence shown here is derived from an EMBL/GenBank/DDBJ whole genome shotgun (WGS) entry which is preliminary data.</text>
</comment>
<dbReference type="PANTHER" id="PTHR47331:SF6">
    <property type="entry name" value="DOUBLECORTIN DOMAIN-CONTAINING PROTEIN"/>
    <property type="match status" value="1"/>
</dbReference>
<dbReference type="SUPFAM" id="SSF53098">
    <property type="entry name" value="Ribonuclease H-like"/>
    <property type="match status" value="1"/>
</dbReference>
<gene>
    <name evidence="2" type="ORF">N1851_000201</name>
</gene>
<dbReference type="AlphaFoldDB" id="A0AA47PC06"/>
<dbReference type="InterPro" id="IPR040676">
    <property type="entry name" value="DUF5641"/>
</dbReference>
<dbReference type="Gene3D" id="3.30.420.10">
    <property type="entry name" value="Ribonuclease H-like superfamily/Ribonuclease H"/>
    <property type="match status" value="1"/>
</dbReference>